<dbReference type="InterPro" id="IPR002110">
    <property type="entry name" value="Ankyrin_rpt"/>
</dbReference>
<feature type="repeat" description="ANK" evidence="3">
    <location>
        <begin position="242"/>
        <end position="274"/>
    </location>
</feature>
<dbReference type="SUPFAM" id="SSF48403">
    <property type="entry name" value="Ankyrin repeat"/>
    <property type="match status" value="1"/>
</dbReference>
<gene>
    <name evidence="5" type="primary">ANKHD1</name>
    <name evidence="5" type="ORF">AK812_SmicGene8876</name>
</gene>
<dbReference type="InterPro" id="IPR029071">
    <property type="entry name" value="Ubiquitin-like_domsf"/>
</dbReference>
<name>A0A1Q9EJS9_SYMMI</name>
<evidence type="ECO:0000256" key="1">
    <source>
        <dbReference type="ARBA" id="ARBA00022737"/>
    </source>
</evidence>
<feature type="repeat" description="ANK" evidence="3">
    <location>
        <begin position="175"/>
        <end position="207"/>
    </location>
</feature>
<evidence type="ECO:0000313" key="5">
    <source>
        <dbReference type="EMBL" id="OLQ07704.1"/>
    </source>
</evidence>
<keyword evidence="2 3" id="KW-0040">ANK repeat</keyword>
<dbReference type="PROSITE" id="PS50053">
    <property type="entry name" value="UBIQUITIN_2"/>
    <property type="match status" value="1"/>
</dbReference>
<dbReference type="InterPro" id="IPR036770">
    <property type="entry name" value="Ankyrin_rpt-contain_sf"/>
</dbReference>
<protein>
    <submittedName>
        <fullName evidence="5">Ankyrin repeat and KH domain-containing protein 1</fullName>
    </submittedName>
</protein>
<evidence type="ECO:0000313" key="6">
    <source>
        <dbReference type="Proteomes" id="UP000186817"/>
    </source>
</evidence>
<dbReference type="PRINTS" id="PR01415">
    <property type="entry name" value="ANKYRIN"/>
</dbReference>
<dbReference type="PANTHER" id="PTHR24166">
    <property type="entry name" value="ROLLING PEBBLES, ISOFORM B"/>
    <property type="match status" value="1"/>
</dbReference>
<dbReference type="InterPro" id="IPR000626">
    <property type="entry name" value="Ubiquitin-like_dom"/>
</dbReference>
<dbReference type="PANTHER" id="PTHR24166:SF48">
    <property type="entry name" value="PROTEIN VAPYRIN"/>
    <property type="match status" value="1"/>
</dbReference>
<dbReference type="PROSITE" id="PS50088">
    <property type="entry name" value="ANK_REPEAT"/>
    <property type="match status" value="5"/>
</dbReference>
<feature type="domain" description="Ubiquitin-like" evidence="4">
    <location>
        <begin position="1"/>
        <end position="58"/>
    </location>
</feature>
<dbReference type="OMA" id="NMGRNTA"/>
<feature type="repeat" description="ANK" evidence="3">
    <location>
        <begin position="142"/>
        <end position="174"/>
    </location>
</feature>
<dbReference type="Gene3D" id="1.25.40.20">
    <property type="entry name" value="Ankyrin repeat-containing domain"/>
    <property type="match status" value="3"/>
</dbReference>
<dbReference type="Pfam" id="PF12796">
    <property type="entry name" value="Ank_2"/>
    <property type="match status" value="2"/>
</dbReference>
<dbReference type="OrthoDB" id="4772757at2759"/>
<sequence length="414" mass="44195">MVRVRWVSGEDLARISDEELTDVESLKKRLRVETGVPRCLQQLVHEGRRLDDTEEIREGMEVHLILHLSSVESVGCELQDAAAKGRAKAVRLLLDAGLDADFTAEADGQTALMLASGNGHEEVVRLLLEAGAAKDLMYPKTHGHTALMLASAAGHAGVVGLLMEAAADPALRGRHGHTALMLASLSGRAEVLRLLLEASPAKDLQDVFGQSALMSASHAGHTAAVGLLLEAGAAKNLRNNMGRNTALMLAASAGHAGVVHLLLKAGADQRLEDDTGISALMLASWGGHTEVVRLLEADRRKGQLSCWPLQDATRRFCLCWPTEQGSQASSPDPAIEFVPAGYVKDGQGNWACVGCRGGLFLLLGPQQNALAAKRRQAGDSLQDMRRDAGQASQVRCLEGCERPDECLEEPECDP</sequence>
<accession>A0A1Q9EJS9</accession>
<dbReference type="Pfam" id="PF00023">
    <property type="entry name" value="Ank"/>
    <property type="match status" value="1"/>
</dbReference>
<dbReference type="InterPro" id="IPR050889">
    <property type="entry name" value="Dendritic_Spine_Reg/Scaffold"/>
</dbReference>
<evidence type="ECO:0000256" key="2">
    <source>
        <dbReference type="ARBA" id="ARBA00023043"/>
    </source>
</evidence>
<evidence type="ECO:0000256" key="3">
    <source>
        <dbReference type="PROSITE-ProRule" id="PRU00023"/>
    </source>
</evidence>
<dbReference type="SMART" id="SM00248">
    <property type="entry name" value="ANK"/>
    <property type="match status" value="7"/>
</dbReference>
<dbReference type="EMBL" id="LSRX01000133">
    <property type="protein sequence ID" value="OLQ07704.1"/>
    <property type="molecule type" value="Genomic_DNA"/>
</dbReference>
<organism evidence="5 6">
    <name type="scientific">Symbiodinium microadriaticum</name>
    <name type="common">Dinoflagellate</name>
    <name type="synonym">Zooxanthella microadriatica</name>
    <dbReference type="NCBI Taxonomy" id="2951"/>
    <lineage>
        <taxon>Eukaryota</taxon>
        <taxon>Sar</taxon>
        <taxon>Alveolata</taxon>
        <taxon>Dinophyceae</taxon>
        <taxon>Suessiales</taxon>
        <taxon>Symbiodiniaceae</taxon>
        <taxon>Symbiodinium</taxon>
    </lineage>
</organism>
<reference evidence="5 6" key="1">
    <citation type="submission" date="2016-02" db="EMBL/GenBank/DDBJ databases">
        <title>Genome analysis of coral dinoflagellate symbionts highlights evolutionary adaptations to a symbiotic lifestyle.</title>
        <authorList>
            <person name="Aranda M."/>
            <person name="Li Y."/>
            <person name="Liew Y.J."/>
            <person name="Baumgarten S."/>
            <person name="Simakov O."/>
            <person name="Wilson M."/>
            <person name="Piel J."/>
            <person name="Ashoor H."/>
            <person name="Bougouffa S."/>
            <person name="Bajic V.B."/>
            <person name="Ryu T."/>
            <person name="Ravasi T."/>
            <person name="Bayer T."/>
            <person name="Micklem G."/>
            <person name="Kim H."/>
            <person name="Bhak J."/>
            <person name="Lajeunesse T.C."/>
            <person name="Voolstra C.R."/>
        </authorList>
    </citation>
    <scope>NUCLEOTIDE SEQUENCE [LARGE SCALE GENOMIC DNA]</scope>
    <source>
        <strain evidence="5 6">CCMP2467</strain>
    </source>
</reference>
<comment type="caution">
    <text evidence="5">The sequence shown here is derived from an EMBL/GenBank/DDBJ whole genome shotgun (WGS) entry which is preliminary data.</text>
</comment>
<dbReference type="Pfam" id="PF00240">
    <property type="entry name" value="ubiquitin"/>
    <property type="match status" value="1"/>
</dbReference>
<keyword evidence="1" id="KW-0677">Repeat</keyword>
<dbReference type="SUPFAM" id="SSF54236">
    <property type="entry name" value="Ubiquitin-like"/>
    <property type="match status" value="1"/>
</dbReference>
<dbReference type="PROSITE" id="PS50297">
    <property type="entry name" value="ANK_REP_REGION"/>
    <property type="match status" value="5"/>
</dbReference>
<dbReference type="CDD" id="cd17039">
    <property type="entry name" value="Ubl_ubiquitin_like"/>
    <property type="match status" value="1"/>
</dbReference>
<feature type="repeat" description="ANK" evidence="3">
    <location>
        <begin position="107"/>
        <end position="139"/>
    </location>
</feature>
<dbReference type="AlphaFoldDB" id="A0A1Q9EJS9"/>
<dbReference type="Proteomes" id="UP000186817">
    <property type="component" value="Unassembled WGS sequence"/>
</dbReference>
<evidence type="ECO:0000259" key="4">
    <source>
        <dbReference type="PROSITE" id="PS50053"/>
    </source>
</evidence>
<dbReference type="Gene3D" id="3.10.20.90">
    <property type="entry name" value="Phosphatidylinositol 3-kinase Catalytic Subunit, Chain A, domain 1"/>
    <property type="match status" value="1"/>
</dbReference>
<feature type="repeat" description="ANK" evidence="3">
    <location>
        <begin position="208"/>
        <end position="240"/>
    </location>
</feature>
<proteinExistence type="predicted"/>
<keyword evidence="6" id="KW-1185">Reference proteome</keyword>